<feature type="transmembrane region" description="Helical" evidence="2">
    <location>
        <begin position="201"/>
        <end position="218"/>
    </location>
</feature>
<dbReference type="AlphaFoldDB" id="A0A5B7EVH6"/>
<feature type="compositionally biased region" description="Basic and acidic residues" evidence="1">
    <location>
        <begin position="11"/>
        <end position="31"/>
    </location>
</feature>
<keyword evidence="4" id="KW-1185">Reference proteome</keyword>
<sequence length="228" mass="25373">MDCQSKLKTNQSERMKKLNERREEEKNKDLSRSAQRHPPPLTHDLTLVTHVSSPPPPPQPVLSASQQSASPSQAITELRETTRMDTHFPLLKNKIPHPCEDEEKFILSQLQLEKCGRGGRGAGADPLLDGRGLRLWEGTDVVRAGTEEEDDDEELDEEIETDGGVGFTPTGDEVLAGVGELRGTERRALTAKRKCWSNQKIAILVFIFVYGVCLKLSMKGVCHLLSYS</sequence>
<keyword evidence="2" id="KW-0812">Transmembrane</keyword>
<organism evidence="3 4">
    <name type="scientific">Portunus trituberculatus</name>
    <name type="common">Swimming crab</name>
    <name type="synonym">Neptunus trituberculatus</name>
    <dbReference type="NCBI Taxonomy" id="210409"/>
    <lineage>
        <taxon>Eukaryota</taxon>
        <taxon>Metazoa</taxon>
        <taxon>Ecdysozoa</taxon>
        <taxon>Arthropoda</taxon>
        <taxon>Crustacea</taxon>
        <taxon>Multicrustacea</taxon>
        <taxon>Malacostraca</taxon>
        <taxon>Eumalacostraca</taxon>
        <taxon>Eucarida</taxon>
        <taxon>Decapoda</taxon>
        <taxon>Pleocyemata</taxon>
        <taxon>Brachyura</taxon>
        <taxon>Eubrachyura</taxon>
        <taxon>Portunoidea</taxon>
        <taxon>Portunidae</taxon>
        <taxon>Portuninae</taxon>
        <taxon>Portunus</taxon>
    </lineage>
</organism>
<dbReference type="EMBL" id="VSRR010003673">
    <property type="protein sequence ID" value="MPC37058.1"/>
    <property type="molecule type" value="Genomic_DNA"/>
</dbReference>
<evidence type="ECO:0000256" key="2">
    <source>
        <dbReference type="SAM" id="Phobius"/>
    </source>
</evidence>
<keyword evidence="2" id="KW-1133">Transmembrane helix</keyword>
<reference evidence="3 4" key="1">
    <citation type="submission" date="2019-05" db="EMBL/GenBank/DDBJ databases">
        <title>Another draft genome of Portunus trituberculatus and its Hox gene families provides insights of decapod evolution.</title>
        <authorList>
            <person name="Jeong J.-H."/>
            <person name="Song I."/>
            <person name="Kim S."/>
            <person name="Choi T."/>
            <person name="Kim D."/>
            <person name="Ryu S."/>
            <person name="Kim W."/>
        </authorList>
    </citation>
    <scope>NUCLEOTIDE SEQUENCE [LARGE SCALE GENOMIC DNA]</scope>
    <source>
        <tissue evidence="3">Muscle</tissue>
    </source>
</reference>
<feature type="compositionally biased region" description="Low complexity" evidence="1">
    <location>
        <begin position="61"/>
        <end position="74"/>
    </location>
</feature>
<dbReference type="Proteomes" id="UP000324222">
    <property type="component" value="Unassembled WGS sequence"/>
</dbReference>
<evidence type="ECO:0000313" key="3">
    <source>
        <dbReference type="EMBL" id="MPC37058.1"/>
    </source>
</evidence>
<accession>A0A5B7EVH6</accession>
<gene>
    <name evidence="3" type="ORF">E2C01_030531</name>
</gene>
<protein>
    <submittedName>
        <fullName evidence="3">Uncharacterized protein</fullName>
    </submittedName>
</protein>
<feature type="compositionally biased region" description="Polar residues" evidence="1">
    <location>
        <begin position="1"/>
        <end position="10"/>
    </location>
</feature>
<proteinExistence type="predicted"/>
<name>A0A5B7EVH6_PORTR</name>
<comment type="caution">
    <text evidence="3">The sequence shown here is derived from an EMBL/GenBank/DDBJ whole genome shotgun (WGS) entry which is preliminary data.</text>
</comment>
<evidence type="ECO:0000313" key="4">
    <source>
        <dbReference type="Proteomes" id="UP000324222"/>
    </source>
</evidence>
<evidence type="ECO:0000256" key="1">
    <source>
        <dbReference type="SAM" id="MobiDB-lite"/>
    </source>
</evidence>
<feature type="compositionally biased region" description="Acidic residues" evidence="1">
    <location>
        <begin position="147"/>
        <end position="161"/>
    </location>
</feature>
<keyword evidence="2" id="KW-0472">Membrane</keyword>
<feature type="region of interest" description="Disordered" evidence="1">
    <location>
        <begin position="1"/>
        <end position="74"/>
    </location>
</feature>
<feature type="region of interest" description="Disordered" evidence="1">
    <location>
        <begin position="145"/>
        <end position="166"/>
    </location>
</feature>